<keyword evidence="1" id="KW-0732">Signal</keyword>
<proteinExistence type="predicted"/>
<protein>
    <submittedName>
        <fullName evidence="4">Putative lipoprotein</fullName>
    </submittedName>
</protein>
<dbReference type="InterPro" id="IPR040761">
    <property type="entry name" value="Tli4_N"/>
</dbReference>
<keyword evidence="4" id="KW-0449">Lipoprotein</keyword>
<feature type="signal peptide" evidence="1">
    <location>
        <begin position="1"/>
        <end position="23"/>
    </location>
</feature>
<evidence type="ECO:0000313" key="5">
    <source>
        <dbReference type="Proteomes" id="UP000494218"/>
    </source>
</evidence>
<dbReference type="Proteomes" id="UP000494218">
    <property type="component" value="Unassembled WGS sequence"/>
</dbReference>
<evidence type="ECO:0000256" key="1">
    <source>
        <dbReference type="SAM" id="SignalP"/>
    </source>
</evidence>
<evidence type="ECO:0000259" key="3">
    <source>
        <dbReference type="Pfam" id="PF18443"/>
    </source>
</evidence>
<sequence>MLTRVGRFLFLAASVCACSIAFAEELTVTNPVLTNLRPWCVGRFVFDRPAASIITNERYEFQGDKLETQYNVAPATYQAKVAELEKKLKTKKRTDPGSGNEPLSHVWLEKSFSPTGESRVFIYQEAYTEGVVLPFDAEGYIYENRTLFHTTGRIGSAAIDEAEDIYNGIYRRIKARDNWSVPTESGFCFDGGIATGSSTSTEEVSQSFALMPGRPALLVIQMRDAVDVDQKSPLTKTLPELRSQLNRVSNGSYRILRKGKRTVAGMDAEEVLFELNDGDITSYRFYLLAPGDPATLAKPHTAIQLILGARTHDLSRDEATSPVDEAGALQVWDTFLNSLRLRPGAV</sequence>
<dbReference type="InterPro" id="IPR041290">
    <property type="entry name" value="Tli4_C"/>
</dbReference>
<dbReference type="EMBL" id="CABVPW010000001">
    <property type="protein sequence ID" value="VWB10183.1"/>
    <property type="molecule type" value="Genomic_DNA"/>
</dbReference>
<feature type="domain" description="Tle cognate immunity protein 4 C-terminal" evidence="2">
    <location>
        <begin position="181"/>
        <end position="344"/>
    </location>
</feature>
<dbReference type="RefSeq" id="WP_175029687.1">
    <property type="nucleotide sequence ID" value="NZ_CABVPW010000001.1"/>
</dbReference>
<dbReference type="Pfam" id="PF18426">
    <property type="entry name" value="Tli4_C"/>
    <property type="match status" value="1"/>
</dbReference>
<reference evidence="4 5" key="1">
    <citation type="submission" date="2019-09" db="EMBL/GenBank/DDBJ databases">
        <authorList>
            <person name="Depoorter E."/>
        </authorList>
    </citation>
    <scope>NUCLEOTIDE SEQUENCE [LARGE SCALE GENOMIC DNA]</scope>
    <source>
        <strain evidence="4">LMG 23254</strain>
    </source>
</reference>
<feature type="domain" description="Tle cognate immunity protein 4 N-terminal" evidence="3">
    <location>
        <begin position="37"/>
        <end position="156"/>
    </location>
</feature>
<feature type="chain" id="PRO_5027081645" evidence="1">
    <location>
        <begin position="24"/>
        <end position="346"/>
    </location>
</feature>
<evidence type="ECO:0000313" key="4">
    <source>
        <dbReference type="EMBL" id="VWB10183.1"/>
    </source>
</evidence>
<dbReference type="Pfam" id="PF18443">
    <property type="entry name" value="Tli4_N"/>
    <property type="match status" value="1"/>
</dbReference>
<accession>A0A6P2GZM3</accession>
<dbReference type="PROSITE" id="PS51257">
    <property type="entry name" value="PROKAR_LIPOPROTEIN"/>
    <property type="match status" value="1"/>
</dbReference>
<evidence type="ECO:0000259" key="2">
    <source>
        <dbReference type="Pfam" id="PF18426"/>
    </source>
</evidence>
<gene>
    <name evidence="4" type="ORF">BLA23254_00310</name>
</gene>
<name>A0A6P2GZM3_BURL3</name>
<dbReference type="AlphaFoldDB" id="A0A6P2GZM3"/>
<organism evidence="4 5">
    <name type="scientific">Burkholderia lata (strain ATCC 17760 / DSM 23089 / LMG 22485 / NCIMB 9086 / R18194 / 383)</name>
    <dbReference type="NCBI Taxonomy" id="482957"/>
    <lineage>
        <taxon>Bacteria</taxon>
        <taxon>Pseudomonadati</taxon>
        <taxon>Pseudomonadota</taxon>
        <taxon>Betaproteobacteria</taxon>
        <taxon>Burkholderiales</taxon>
        <taxon>Burkholderiaceae</taxon>
        <taxon>Burkholderia</taxon>
        <taxon>Burkholderia cepacia complex</taxon>
    </lineage>
</organism>